<comment type="caution">
    <text evidence="3">The sequence shown here is derived from an EMBL/GenBank/DDBJ whole genome shotgun (WGS) entry which is preliminary data.</text>
</comment>
<dbReference type="Gene3D" id="3.10.450.710">
    <property type="entry name" value="Tgt2/MlaC"/>
    <property type="match status" value="1"/>
</dbReference>
<gene>
    <name evidence="3" type="ORF">DCK97_18110</name>
</gene>
<keyword evidence="2" id="KW-0812">Transmembrane</keyword>
<reference evidence="3 4" key="1">
    <citation type="journal article" date="2018" name="Nat. Biotechnol.">
        <title>A standardized bacterial taxonomy based on genome phylogeny substantially revises the tree of life.</title>
        <authorList>
            <person name="Parks D.H."/>
            <person name="Chuvochina M."/>
            <person name="Waite D.W."/>
            <person name="Rinke C."/>
            <person name="Skarshewski A."/>
            <person name="Chaumeil P.A."/>
            <person name="Hugenholtz P."/>
        </authorList>
    </citation>
    <scope>NUCLEOTIDE SEQUENCE [LARGE SCALE GENOMIC DNA]</scope>
    <source>
        <strain evidence="3">UBA8739</strain>
    </source>
</reference>
<name>A0A3B9INF7_9PROT</name>
<keyword evidence="2" id="KW-0472">Membrane</keyword>
<evidence type="ECO:0000256" key="1">
    <source>
        <dbReference type="SAM" id="MobiDB-lite"/>
    </source>
</evidence>
<organism evidence="3 4">
    <name type="scientific">Tistrella mobilis</name>
    <dbReference type="NCBI Taxonomy" id="171437"/>
    <lineage>
        <taxon>Bacteria</taxon>
        <taxon>Pseudomonadati</taxon>
        <taxon>Pseudomonadota</taxon>
        <taxon>Alphaproteobacteria</taxon>
        <taxon>Geminicoccales</taxon>
        <taxon>Geminicoccaceae</taxon>
        <taxon>Tistrella</taxon>
    </lineage>
</organism>
<dbReference type="AlphaFoldDB" id="A0A3B9INF7"/>
<dbReference type="InterPro" id="IPR008869">
    <property type="entry name" value="MlaC/ttg2D"/>
</dbReference>
<sequence length="261" mass="28317">MAHMMAVRPSGGAAPGVQPTITRHTTRRVIAMTIRLRGIAVAVALGAALPVLPVFGPATSSVAMAAISPQAAASSIEDFGNKAISALSEPGLDRETRTERFRKLFHEGFDFDWISRFVLGRHWRTASGPQRDAFRDAFDAYVVATYSSRFADYIADTYSKQLAASGEGKAFKTTNVRADSNDDRMVVISGQIWRPDGPPVPLDFRVRVDGSSPQIIDIAIEGVSMAITQRSEFSSVIERSGMDGLIGELKRRTEQVTASAR</sequence>
<dbReference type="EMBL" id="DMAI01000298">
    <property type="protein sequence ID" value="HAE49335.1"/>
    <property type="molecule type" value="Genomic_DNA"/>
</dbReference>
<dbReference type="PANTHER" id="PTHR36573:SF1">
    <property type="entry name" value="INTERMEMBRANE PHOSPHOLIPID TRANSPORT SYSTEM BINDING PROTEIN MLAC"/>
    <property type="match status" value="1"/>
</dbReference>
<dbReference type="Proteomes" id="UP000257706">
    <property type="component" value="Unassembled WGS sequence"/>
</dbReference>
<dbReference type="InterPro" id="IPR042245">
    <property type="entry name" value="Tgt2/MlaC_sf"/>
</dbReference>
<keyword evidence="2" id="KW-1133">Transmembrane helix</keyword>
<dbReference type="OrthoDB" id="8099120at2"/>
<evidence type="ECO:0000256" key="2">
    <source>
        <dbReference type="SAM" id="Phobius"/>
    </source>
</evidence>
<proteinExistence type="predicted"/>
<dbReference type="PANTHER" id="PTHR36573">
    <property type="entry name" value="INTERMEMBRANE PHOSPHOLIPID TRANSPORT SYSTEM BINDING PROTEIN MLAC"/>
    <property type="match status" value="1"/>
</dbReference>
<evidence type="ECO:0000313" key="3">
    <source>
        <dbReference type="EMBL" id="HAE49335.1"/>
    </source>
</evidence>
<feature type="region of interest" description="Disordered" evidence="1">
    <location>
        <begin position="1"/>
        <end position="20"/>
    </location>
</feature>
<protein>
    <submittedName>
        <fullName evidence="3">ABC transporter substrate-binding protein</fullName>
    </submittedName>
</protein>
<dbReference type="Pfam" id="PF05494">
    <property type="entry name" value="MlaC"/>
    <property type="match status" value="1"/>
</dbReference>
<evidence type="ECO:0000313" key="4">
    <source>
        <dbReference type="Proteomes" id="UP000257706"/>
    </source>
</evidence>
<feature type="transmembrane region" description="Helical" evidence="2">
    <location>
        <begin position="36"/>
        <end position="55"/>
    </location>
</feature>
<accession>A0A3B9INF7</accession>